<organism evidence="1 2">
    <name type="scientific">Vibrio nitrifigilis</name>
    <dbReference type="NCBI Taxonomy" id="2789781"/>
    <lineage>
        <taxon>Bacteria</taxon>
        <taxon>Pseudomonadati</taxon>
        <taxon>Pseudomonadota</taxon>
        <taxon>Gammaproteobacteria</taxon>
        <taxon>Vibrionales</taxon>
        <taxon>Vibrionaceae</taxon>
        <taxon>Vibrio</taxon>
    </lineage>
</organism>
<protein>
    <recommendedName>
        <fullName evidence="3">SH3 domain-containing protein</fullName>
    </recommendedName>
</protein>
<reference evidence="1 2" key="1">
    <citation type="submission" date="2020-11" db="EMBL/GenBank/DDBJ databases">
        <title>Vibrio nitrifigilis sp. nov., a marine nitrogen-fixing bacterium isolated from the lagoon sediment of an islet inside an atoll.</title>
        <authorList>
            <person name="Wang L.-T."/>
            <person name="Shieh W.Y."/>
        </authorList>
    </citation>
    <scope>NUCLEOTIDE SEQUENCE [LARGE SCALE GENOMIC DNA]</scope>
    <source>
        <strain evidence="1 2">NFV-1</strain>
    </source>
</reference>
<evidence type="ECO:0000313" key="1">
    <source>
        <dbReference type="EMBL" id="MBF9002442.1"/>
    </source>
</evidence>
<keyword evidence="2" id="KW-1185">Reference proteome</keyword>
<evidence type="ECO:0000313" key="2">
    <source>
        <dbReference type="Proteomes" id="UP000597206"/>
    </source>
</evidence>
<accession>A0ABS0GJC5</accession>
<comment type="caution">
    <text evidence="1">The sequence shown here is derived from an EMBL/GenBank/DDBJ whole genome shotgun (WGS) entry which is preliminary data.</text>
</comment>
<sequence length="224" mass="25589">MLLLLLLGLGGAGAGYYMFYYAPEHGSIFDMYISVGKKPEAAPPVNHAAVEAKDDMSNPEIMDYYVHDEMLPIRRQPVISSFIEGHLYRGDKVHLLEKRSGWGRISEYFVYQEGKPATAKWVPLDGLHVNPPNITSAERRKTILSYIEKSDDIEKYQETFVKTTDDLLNKDRCKPDDFKEIGGWVRSVNFENEDVYFVYCGGMSRVNKIYLNAQSGQVFEPDNQ</sequence>
<gene>
    <name evidence="1" type="ORF">I1A42_18380</name>
</gene>
<evidence type="ECO:0008006" key="3">
    <source>
        <dbReference type="Google" id="ProtNLM"/>
    </source>
</evidence>
<dbReference type="EMBL" id="JADPMR010000004">
    <property type="protein sequence ID" value="MBF9002442.1"/>
    <property type="molecule type" value="Genomic_DNA"/>
</dbReference>
<proteinExistence type="predicted"/>
<dbReference type="Proteomes" id="UP000597206">
    <property type="component" value="Unassembled WGS sequence"/>
</dbReference>
<name>A0ABS0GJC5_9VIBR</name>